<evidence type="ECO:0000256" key="1">
    <source>
        <dbReference type="ARBA" id="ARBA00023224"/>
    </source>
</evidence>
<dbReference type="Pfam" id="PF00015">
    <property type="entry name" value="MCPsignal"/>
    <property type="match status" value="1"/>
</dbReference>
<accession>A0A179RY44</accession>
<evidence type="ECO:0000259" key="6">
    <source>
        <dbReference type="PROSITE" id="PS50885"/>
    </source>
</evidence>
<feature type="domain" description="HAMP" evidence="6">
    <location>
        <begin position="347"/>
        <end position="400"/>
    </location>
</feature>
<evidence type="ECO:0000256" key="3">
    <source>
        <dbReference type="PROSITE-ProRule" id="PRU00284"/>
    </source>
</evidence>
<dbReference type="GO" id="GO:0016020">
    <property type="term" value="C:membrane"/>
    <property type="evidence" value="ECO:0007669"/>
    <property type="project" value="InterPro"/>
</dbReference>
<reference evidence="7 8" key="1">
    <citation type="submission" date="2016-04" db="EMBL/GenBank/DDBJ databases">
        <authorList>
            <person name="Evans L.H."/>
            <person name="Alamgir A."/>
            <person name="Owens N."/>
            <person name="Weber N.D."/>
            <person name="Virtaneva K."/>
            <person name="Barbian K."/>
            <person name="Babar A."/>
            <person name="Rosenke K."/>
        </authorList>
    </citation>
    <scope>NUCLEOTIDE SEQUENCE [LARGE SCALE GENOMIC DNA]</scope>
    <source>
        <strain evidence="7 8">PMB02</strain>
    </source>
</reference>
<dbReference type="Gene3D" id="1.10.8.500">
    <property type="entry name" value="HAMP domain in histidine kinase"/>
    <property type="match status" value="1"/>
</dbReference>
<comment type="similarity">
    <text evidence="2">Belongs to the methyl-accepting chemotaxis (MCP) protein family.</text>
</comment>
<dbReference type="SMART" id="SM00283">
    <property type="entry name" value="MA"/>
    <property type="match status" value="1"/>
</dbReference>
<name>A0A179RY44_9HYPH</name>
<dbReference type="CDD" id="cd06225">
    <property type="entry name" value="HAMP"/>
    <property type="match status" value="1"/>
</dbReference>
<dbReference type="PANTHER" id="PTHR32089:SF112">
    <property type="entry name" value="LYSOZYME-LIKE PROTEIN-RELATED"/>
    <property type="match status" value="1"/>
</dbReference>
<dbReference type="InterPro" id="IPR003660">
    <property type="entry name" value="HAMP_dom"/>
</dbReference>
<dbReference type="Proteomes" id="UP000078316">
    <property type="component" value="Unassembled WGS sequence"/>
</dbReference>
<feature type="domain" description="Methyl-accepting transducer" evidence="5">
    <location>
        <begin position="434"/>
        <end position="670"/>
    </location>
</feature>
<dbReference type="RefSeq" id="WP_156312049.1">
    <property type="nucleotide sequence ID" value="NZ_LWHQ01000078.1"/>
</dbReference>
<comment type="caution">
    <text evidence="7">The sequence shown here is derived from an EMBL/GenBank/DDBJ whole genome shotgun (WGS) entry which is preliminary data.</text>
</comment>
<evidence type="ECO:0000313" key="8">
    <source>
        <dbReference type="Proteomes" id="UP000078316"/>
    </source>
</evidence>
<dbReference type="PROSITE" id="PS50885">
    <property type="entry name" value="HAMP"/>
    <property type="match status" value="1"/>
</dbReference>
<gene>
    <name evidence="7" type="ORF">A5481_29380</name>
</gene>
<evidence type="ECO:0008006" key="9">
    <source>
        <dbReference type="Google" id="ProtNLM"/>
    </source>
</evidence>
<dbReference type="STRING" id="427683.A5481_29380"/>
<dbReference type="Pfam" id="PF00672">
    <property type="entry name" value="HAMP"/>
    <property type="match status" value="1"/>
</dbReference>
<feature type="transmembrane region" description="Helical" evidence="4">
    <location>
        <begin position="328"/>
        <end position="351"/>
    </location>
</feature>
<evidence type="ECO:0000256" key="2">
    <source>
        <dbReference type="ARBA" id="ARBA00029447"/>
    </source>
</evidence>
<keyword evidence="4" id="KW-0812">Transmembrane</keyword>
<dbReference type="PROSITE" id="PS50111">
    <property type="entry name" value="CHEMOTAXIS_TRANSDUC_2"/>
    <property type="match status" value="1"/>
</dbReference>
<organism evidence="7 8">
    <name type="scientific">Methylobacterium platani</name>
    <dbReference type="NCBI Taxonomy" id="427683"/>
    <lineage>
        <taxon>Bacteria</taxon>
        <taxon>Pseudomonadati</taxon>
        <taxon>Pseudomonadota</taxon>
        <taxon>Alphaproteobacteria</taxon>
        <taxon>Hyphomicrobiales</taxon>
        <taxon>Methylobacteriaceae</taxon>
        <taxon>Methylobacterium</taxon>
    </lineage>
</organism>
<evidence type="ECO:0000313" key="7">
    <source>
        <dbReference type="EMBL" id="OAS15818.1"/>
    </source>
</evidence>
<dbReference type="InterPro" id="IPR004089">
    <property type="entry name" value="MCPsignal_dom"/>
</dbReference>
<dbReference type="PANTHER" id="PTHR32089">
    <property type="entry name" value="METHYL-ACCEPTING CHEMOTAXIS PROTEIN MCPB"/>
    <property type="match status" value="1"/>
</dbReference>
<keyword evidence="1 3" id="KW-0807">Transducer</keyword>
<keyword evidence="4" id="KW-0472">Membrane</keyword>
<dbReference type="GO" id="GO:0007165">
    <property type="term" value="P:signal transduction"/>
    <property type="evidence" value="ECO:0007669"/>
    <property type="project" value="UniProtKB-KW"/>
</dbReference>
<dbReference type="OrthoDB" id="3289104at2"/>
<evidence type="ECO:0000259" key="5">
    <source>
        <dbReference type="PROSITE" id="PS50111"/>
    </source>
</evidence>
<protein>
    <recommendedName>
        <fullName evidence="9">Chemotaxis protein</fullName>
    </recommendedName>
</protein>
<dbReference type="SMART" id="SM00304">
    <property type="entry name" value="HAMP"/>
    <property type="match status" value="1"/>
</dbReference>
<keyword evidence="4" id="KW-1133">Transmembrane helix</keyword>
<dbReference type="SUPFAM" id="SSF58104">
    <property type="entry name" value="Methyl-accepting chemotaxis protein (MCP) signaling domain"/>
    <property type="match status" value="1"/>
</dbReference>
<proteinExistence type="inferred from homology"/>
<dbReference type="AlphaFoldDB" id="A0A179RY44"/>
<dbReference type="Gene3D" id="1.10.287.950">
    <property type="entry name" value="Methyl-accepting chemotaxis protein"/>
    <property type="match status" value="1"/>
</dbReference>
<sequence length="697" mass="71162">MRSLLSIRALVLGITLALGAIVGAMTLDGVVTAWTGHRNAETVAAAAKLDQRILDAMQAFRSERGDTAATLSLAGEQVAAMRPVIAGHRGRVDAAVQALLAAPADLDVPGLAPALKELDAGYRDQLALRTRADAAYGLEAGARDKALAPLVLQTGDGVLARLERVSTVLEQRMSQLDPGTRLLTGVKNNAWTTRATAGSLAVVVNTILSSGTPLTPEQAEAVQVLRGRYEAAWGRVEKAAAELPPAIAAPIATAQGTYFTPEVAAAIQRNLRAFSPGAEAAMTLPEWQKFITPRLNTLVAVASAALNAGVRDADAAAEAAERRLVVNAALFAAALALVALACAVVHIRIAVPIRRMTGAMQALARGDAAVTVPAMGRADEIGAMAATVQVFKDNLIRTRALEEETALARASAEEQRRAGMRQMADAFEHAVGDVIEQVAASATELQATAAAMSEGASRTAGRSSTVAGAAGRTAENVGTVAAAAEELGTSVSEIGRQVSGSAALARNAVDEAAGTAGHMRELSEAVARIGDVVGLISSIASQTNLLALNATIEAARAGAAGRGFAVVAAEVKELAGQTAKATDEITSQIGRIQGKTGDAVAAIDTITGRIAEIDRVSVGIATAVSQQGAATQEIVRNVAEAASGTQAVTRTIEAVAGAAEETGAAATQVLAASSELSRQSEQLSAEVARFLATVRAA</sequence>
<evidence type="ECO:0000256" key="4">
    <source>
        <dbReference type="SAM" id="Phobius"/>
    </source>
</evidence>
<dbReference type="EMBL" id="LWHQ01000078">
    <property type="protein sequence ID" value="OAS15818.1"/>
    <property type="molecule type" value="Genomic_DNA"/>
</dbReference>